<evidence type="ECO:0000256" key="1">
    <source>
        <dbReference type="ARBA" id="ARBA00022679"/>
    </source>
</evidence>
<dbReference type="InterPro" id="IPR022414">
    <property type="entry name" value="ATP-guanido_PTrfase_cat"/>
</dbReference>
<dbReference type="InterPro" id="IPR023660">
    <property type="entry name" value="Arg_Kinase"/>
</dbReference>
<organism evidence="7 8">
    <name type="scientific">Clostridium boliviensis</name>
    <dbReference type="NCBI Taxonomy" id="318465"/>
    <lineage>
        <taxon>Bacteria</taxon>
        <taxon>Bacillati</taxon>
        <taxon>Bacillota</taxon>
        <taxon>Clostridia</taxon>
        <taxon>Eubacteriales</taxon>
        <taxon>Clostridiaceae</taxon>
        <taxon>Clostridium</taxon>
    </lineage>
</organism>
<evidence type="ECO:0000313" key="8">
    <source>
        <dbReference type="Proteomes" id="UP001276854"/>
    </source>
</evidence>
<dbReference type="InterPro" id="IPR000749">
    <property type="entry name" value="ATP-guanido_PTrfase"/>
</dbReference>
<protein>
    <submittedName>
        <fullName evidence="7">ATP--guanido phosphotransferase</fullName>
    </submittedName>
</protein>
<name>A0ABU4GF94_9CLOT</name>
<keyword evidence="8" id="KW-1185">Reference proteome</keyword>
<keyword evidence="3 5" id="KW-0418">Kinase</keyword>
<sequence>MLKWFEQTDNSRCGVVSSRIRLVRNWKEYKFPSKLDEKDSSEMIHRLEFGLKDLNEEIGKPLSFSMLEDLNELDRVALKERRVLNSSIAAKQSPVGFLLSDNEDTGIVFNGDDHIRIQVLKTGLHLDELWEQANRIDDYMNERFPYAFDDRYGYLTAFPTNVGTGLRASVVVHLPMLSQGRKFSSLIGEMGRFGAAVRGVYGEGEENFGALYEVSNQKTLGQTEREIVDTVTKAAIQLANQEMQVRKLSLQRRKIEREDEIYKSYGVLKYARRLTSRDAMIFLSQMMAGLEDGLIHTKEEFNVYRLMLGIWPANLQKISDRPLNKEELDMARAEFIREKLPELN</sequence>
<dbReference type="SUPFAM" id="SSF55931">
    <property type="entry name" value="Glutamine synthetase/guanido kinase"/>
    <property type="match status" value="1"/>
</dbReference>
<dbReference type="Gene3D" id="3.30.590.10">
    <property type="entry name" value="Glutamine synthetase/guanido kinase, catalytic domain"/>
    <property type="match status" value="1"/>
</dbReference>
<dbReference type="PANTHER" id="PTHR11547:SF38">
    <property type="entry name" value="ARGININE KINASE 1-RELATED"/>
    <property type="match status" value="1"/>
</dbReference>
<reference evidence="7 8" key="1">
    <citation type="submission" date="2023-10" db="EMBL/GenBank/DDBJ databases">
        <title>A novel Glycoside Hydrolase 43-Like Enzyme from Clostrdium boliviensis is an Endo-xylanase, and a Candidate for Xylooligosaccharides Production from Different Xylan Substrates.</title>
        <authorList>
            <person name="Alvarez M.T."/>
            <person name="Rocabado-Villegas L.R."/>
            <person name="Salas-Veizaga D.M."/>
            <person name="Linares-Pasten J.A."/>
            <person name="Gudmundsdottir E.E."/>
            <person name="Hreggvidsson G.O."/>
            <person name="Adlercreutz P."/>
            <person name="Nordberg Karlsson E."/>
        </authorList>
    </citation>
    <scope>NUCLEOTIDE SEQUENCE [LARGE SCALE GENOMIC DNA]</scope>
    <source>
        <strain evidence="7 8">E-1</strain>
    </source>
</reference>
<evidence type="ECO:0000256" key="4">
    <source>
        <dbReference type="ARBA" id="ARBA00022840"/>
    </source>
</evidence>
<dbReference type="PANTHER" id="PTHR11547">
    <property type="entry name" value="ARGININE OR CREATINE KINASE"/>
    <property type="match status" value="1"/>
</dbReference>
<evidence type="ECO:0000256" key="3">
    <source>
        <dbReference type="ARBA" id="ARBA00022777"/>
    </source>
</evidence>
<keyword evidence="2 5" id="KW-0547">Nucleotide-binding</keyword>
<keyword evidence="4 5" id="KW-0067">ATP-binding</keyword>
<evidence type="ECO:0000313" key="7">
    <source>
        <dbReference type="EMBL" id="MDW2796299.1"/>
    </source>
</evidence>
<keyword evidence="1 5" id="KW-0808">Transferase</keyword>
<evidence type="ECO:0000256" key="2">
    <source>
        <dbReference type="ARBA" id="ARBA00022741"/>
    </source>
</evidence>
<dbReference type="EMBL" id="JAWONS010000030">
    <property type="protein sequence ID" value="MDW2796299.1"/>
    <property type="molecule type" value="Genomic_DNA"/>
</dbReference>
<comment type="similarity">
    <text evidence="5">Belongs to the ATP:guanido phosphotransferase family.</text>
</comment>
<dbReference type="PROSITE" id="PS51510">
    <property type="entry name" value="PHOSPHAGEN_KINASE_C"/>
    <property type="match status" value="1"/>
</dbReference>
<proteinExistence type="inferred from homology"/>
<dbReference type="Proteomes" id="UP001276854">
    <property type="component" value="Unassembled WGS sequence"/>
</dbReference>
<evidence type="ECO:0000256" key="5">
    <source>
        <dbReference type="PROSITE-ProRule" id="PRU00843"/>
    </source>
</evidence>
<gene>
    <name evidence="7" type="ORF">RZO55_01680</name>
</gene>
<feature type="binding site" evidence="5">
    <location>
        <begin position="198"/>
        <end position="203"/>
    </location>
    <ligand>
        <name>ATP</name>
        <dbReference type="ChEBI" id="CHEBI:30616"/>
    </ligand>
</feature>
<feature type="binding site" evidence="5">
    <location>
        <begin position="17"/>
        <end position="21"/>
    </location>
    <ligand>
        <name>ATP</name>
        <dbReference type="ChEBI" id="CHEBI:30616"/>
    </ligand>
</feature>
<feature type="binding site" evidence="5">
    <location>
        <position position="116"/>
    </location>
    <ligand>
        <name>ATP</name>
        <dbReference type="ChEBI" id="CHEBI:30616"/>
    </ligand>
</feature>
<dbReference type="InterPro" id="IPR014746">
    <property type="entry name" value="Gln_synth/guanido_kin_cat_dom"/>
</dbReference>
<comment type="caution">
    <text evidence="5">Lacks conserved residue(s) required for the propagation of feature annotation.</text>
</comment>
<accession>A0ABU4GF94</accession>
<dbReference type="Pfam" id="PF00217">
    <property type="entry name" value="ATP-gua_Ptrans"/>
    <property type="match status" value="1"/>
</dbReference>
<feature type="binding site" evidence="5">
    <location>
        <begin position="167"/>
        <end position="171"/>
    </location>
    <ligand>
        <name>ATP</name>
        <dbReference type="ChEBI" id="CHEBI:30616"/>
    </ligand>
</feature>
<feature type="domain" description="Phosphagen kinase C-terminal" evidence="6">
    <location>
        <begin position="14"/>
        <end position="245"/>
    </location>
</feature>
<evidence type="ECO:0000259" key="6">
    <source>
        <dbReference type="PROSITE" id="PS51510"/>
    </source>
</evidence>
<comment type="caution">
    <text evidence="7">The sequence shown here is derived from an EMBL/GenBank/DDBJ whole genome shotgun (WGS) entry which is preliminary data.</text>
</comment>
<dbReference type="CDD" id="cd07930">
    <property type="entry name" value="bacterial_phosphagen_kinase"/>
    <property type="match status" value="1"/>
</dbReference>